<proteinExistence type="predicted"/>
<dbReference type="AlphaFoldDB" id="A0A6V7D085"/>
<accession>A0A6V7D085</accession>
<protein>
    <submittedName>
        <fullName evidence="1">Uncharacterized protein</fullName>
    </submittedName>
</protein>
<gene>
    <name evidence="1" type="ORF">CFBP8129_18830</name>
</gene>
<reference evidence="1" key="1">
    <citation type="submission" date="2020-07" db="EMBL/GenBank/DDBJ databases">
        <authorList>
            <person name="Pothier F. J."/>
        </authorList>
    </citation>
    <scope>NUCLEOTIDE SEQUENCE</scope>
    <source>
        <strain evidence="1">CFBP 8129</strain>
    </source>
</reference>
<sequence length="286" mass="32308">MTLQTIWCPYTDRDLSLDQTSSEHIVPLSLGGSNAFQLPVFHQFNSESAAKIDAKMSNEFAVMFRRSAFNALGHSKAPPTPMLRHGRLGDGRPVQIRFVKNEGIKVFDPRQRRVLKEKELEGLSLEGKFSIERNTRMKFMCKAALSAGYFVYGDYFRANFDHSALRTVMNFDKKGIDPDCKIRLYDEFSVIDNEDREQTAISERFCKGTAGSCIHFLPGEESVGIVFGILGQWIGTLNVPARTDDFDWIGEHDLGHAVLLEGKKLRRLSYRQLAGEHLARLGKDTA</sequence>
<dbReference type="EMBL" id="LR828253">
    <property type="protein sequence ID" value="CAD0325708.1"/>
    <property type="molecule type" value="Genomic_DNA"/>
</dbReference>
<evidence type="ECO:0000313" key="1">
    <source>
        <dbReference type="EMBL" id="CAD0325708.1"/>
    </source>
</evidence>
<name>A0A6V7D085_9XANT</name>
<dbReference type="RefSeq" id="WP_006449049.1">
    <property type="nucleotide sequence ID" value="NZ_CP018728.1"/>
</dbReference>
<dbReference type="EMBL" id="LR828253">
    <property type="protein sequence ID" value="CAD0325717.1"/>
    <property type="molecule type" value="Genomic_DNA"/>
</dbReference>
<organism evidence="1">
    <name type="scientific">Xanthomonas hortorum pv. gardneri</name>
    <dbReference type="NCBI Taxonomy" id="2754056"/>
    <lineage>
        <taxon>Bacteria</taxon>
        <taxon>Pseudomonadati</taxon>
        <taxon>Pseudomonadota</taxon>
        <taxon>Gammaproteobacteria</taxon>
        <taxon>Lysobacterales</taxon>
        <taxon>Lysobacteraceae</taxon>
        <taxon>Xanthomonas</taxon>
    </lineage>
</organism>